<dbReference type="InterPro" id="IPR036236">
    <property type="entry name" value="Znf_C2H2_sf"/>
</dbReference>
<evidence type="ECO:0000256" key="3">
    <source>
        <dbReference type="ARBA" id="ARBA00022737"/>
    </source>
</evidence>
<dbReference type="SUPFAM" id="SSF57667">
    <property type="entry name" value="beta-beta-alpha zinc fingers"/>
    <property type="match status" value="4"/>
</dbReference>
<dbReference type="PROSITE" id="PS50157">
    <property type="entry name" value="ZINC_FINGER_C2H2_2"/>
    <property type="match status" value="7"/>
</dbReference>
<feature type="domain" description="C2H2-type" evidence="11">
    <location>
        <begin position="350"/>
        <end position="380"/>
    </location>
</feature>
<evidence type="ECO:0000256" key="4">
    <source>
        <dbReference type="ARBA" id="ARBA00022771"/>
    </source>
</evidence>
<evidence type="ECO:0000256" key="7">
    <source>
        <dbReference type="ARBA" id="ARBA00023163"/>
    </source>
</evidence>
<feature type="compositionally biased region" description="Polar residues" evidence="10">
    <location>
        <begin position="392"/>
        <end position="406"/>
    </location>
</feature>
<keyword evidence="7" id="KW-0804">Transcription</keyword>
<dbReference type="SMART" id="SM00355">
    <property type="entry name" value="ZnF_C2H2"/>
    <property type="match status" value="10"/>
</dbReference>
<dbReference type="FunFam" id="3.30.160.60:FF:002343">
    <property type="entry name" value="Zinc finger protein 33A"/>
    <property type="match status" value="1"/>
</dbReference>
<dbReference type="EMBL" id="JAEVFJ010000015">
    <property type="protein sequence ID" value="KAH8100626.1"/>
    <property type="molecule type" value="Genomic_DNA"/>
</dbReference>
<dbReference type="PANTHER" id="PTHR46179:SF13">
    <property type="entry name" value="C2H2-TYPE DOMAIN-CONTAINING PROTEIN"/>
    <property type="match status" value="1"/>
</dbReference>
<comment type="subcellular location">
    <subcellularLocation>
        <location evidence="1">Nucleus</location>
    </subcellularLocation>
</comment>
<keyword evidence="3" id="KW-0677">Repeat</keyword>
<dbReference type="OrthoDB" id="427030at2759"/>
<evidence type="ECO:0000256" key="10">
    <source>
        <dbReference type="SAM" id="MobiDB-lite"/>
    </source>
</evidence>
<feature type="domain" description="C2H2-type" evidence="11">
    <location>
        <begin position="190"/>
        <end position="219"/>
    </location>
</feature>
<dbReference type="PANTHER" id="PTHR46179">
    <property type="entry name" value="ZINC FINGER PROTEIN"/>
    <property type="match status" value="1"/>
</dbReference>
<keyword evidence="4 9" id="KW-0863">Zinc-finger</keyword>
<feature type="domain" description="C2H2-type" evidence="11">
    <location>
        <begin position="67"/>
        <end position="96"/>
    </location>
</feature>
<keyword evidence="5" id="KW-0862">Zinc</keyword>
<dbReference type="GO" id="GO:0008270">
    <property type="term" value="F:zinc ion binding"/>
    <property type="evidence" value="ECO:0007669"/>
    <property type="project" value="UniProtKB-KW"/>
</dbReference>
<feature type="non-terminal residue" evidence="12">
    <location>
        <position position="1"/>
    </location>
</feature>
<feature type="region of interest" description="Disordered" evidence="10">
    <location>
        <begin position="283"/>
        <end position="313"/>
    </location>
</feature>
<dbReference type="FunFam" id="3.30.160.60:FF:000125">
    <property type="entry name" value="Putative zinc finger protein 143"/>
    <property type="match status" value="1"/>
</dbReference>
<dbReference type="GO" id="GO:0005634">
    <property type="term" value="C:nucleus"/>
    <property type="evidence" value="ECO:0007669"/>
    <property type="project" value="UniProtKB-SubCell"/>
</dbReference>
<keyword evidence="13" id="KW-1185">Reference proteome</keyword>
<dbReference type="InterPro" id="IPR013087">
    <property type="entry name" value="Znf_C2H2_type"/>
</dbReference>
<evidence type="ECO:0000313" key="12">
    <source>
        <dbReference type="EMBL" id="KAH8100626.1"/>
    </source>
</evidence>
<evidence type="ECO:0000256" key="1">
    <source>
        <dbReference type="ARBA" id="ARBA00004123"/>
    </source>
</evidence>
<proteinExistence type="predicted"/>
<dbReference type="Proteomes" id="UP000813824">
    <property type="component" value="Unassembled WGS sequence"/>
</dbReference>
<dbReference type="GO" id="GO:0000978">
    <property type="term" value="F:RNA polymerase II cis-regulatory region sequence-specific DNA binding"/>
    <property type="evidence" value="ECO:0007669"/>
    <property type="project" value="UniProtKB-ARBA"/>
</dbReference>
<dbReference type="GO" id="GO:0000981">
    <property type="term" value="F:DNA-binding transcription factor activity, RNA polymerase II-specific"/>
    <property type="evidence" value="ECO:0007669"/>
    <property type="project" value="UniProtKB-ARBA"/>
</dbReference>
<evidence type="ECO:0000256" key="2">
    <source>
        <dbReference type="ARBA" id="ARBA00022723"/>
    </source>
</evidence>
<feature type="domain" description="C2H2-type" evidence="11">
    <location>
        <begin position="97"/>
        <end position="124"/>
    </location>
</feature>
<feature type="domain" description="C2H2-type" evidence="11">
    <location>
        <begin position="127"/>
        <end position="156"/>
    </location>
</feature>
<evidence type="ECO:0000256" key="8">
    <source>
        <dbReference type="ARBA" id="ARBA00023242"/>
    </source>
</evidence>
<evidence type="ECO:0000256" key="9">
    <source>
        <dbReference type="PROSITE-ProRule" id="PRU00042"/>
    </source>
</evidence>
<keyword evidence="2" id="KW-0479">Metal-binding</keyword>
<protein>
    <recommendedName>
        <fullName evidence="11">C2H2-type domain-containing protein</fullName>
    </recommendedName>
</protein>
<evidence type="ECO:0000256" key="5">
    <source>
        <dbReference type="ARBA" id="ARBA00022833"/>
    </source>
</evidence>
<dbReference type="AlphaFoldDB" id="A0A8K0UPN9"/>
<name>A0A8K0UPN9_9AGAR</name>
<keyword evidence="8" id="KW-0539">Nucleus</keyword>
<feature type="compositionally biased region" description="Low complexity" evidence="10">
    <location>
        <begin position="18"/>
        <end position="37"/>
    </location>
</feature>
<organism evidence="12 13">
    <name type="scientific">Cristinia sonorae</name>
    <dbReference type="NCBI Taxonomy" id="1940300"/>
    <lineage>
        <taxon>Eukaryota</taxon>
        <taxon>Fungi</taxon>
        <taxon>Dikarya</taxon>
        <taxon>Basidiomycota</taxon>
        <taxon>Agaricomycotina</taxon>
        <taxon>Agaricomycetes</taxon>
        <taxon>Agaricomycetidae</taxon>
        <taxon>Agaricales</taxon>
        <taxon>Pleurotineae</taxon>
        <taxon>Stephanosporaceae</taxon>
        <taxon>Cristinia</taxon>
    </lineage>
</organism>
<dbReference type="PROSITE" id="PS00028">
    <property type="entry name" value="ZINC_FINGER_C2H2_1"/>
    <property type="match status" value="7"/>
</dbReference>
<gene>
    <name evidence="12" type="ORF">BXZ70DRAFT_972621</name>
</gene>
<sequence>MASSTFVLRKRKHSAAEDPLILQLSSSPSPSADPFSESDYEPPPQTFHIPTSIVDSISARAPRKKRYRCSYEGCTNSYSKPSRLAEHERSHTGDRPFVCSPCNKRYLRESHLQAHSRSHLPSSSRPFACTEDQCNKRFWTAQHLRAHVELHKGEKPFKCTERDCEAAFAKHHQLRDHICTNHAPPGTKPYRCDYEACSKSFLTAQKLRTHVKTHDDKRYTCVHPACTVPGQTSPTYYPTWTALQQHMRTNHPPKCPYPSCNGKTFTTQKGLRAHLKIHEQREVEESLRDVIPNNTYEGEDEREGPPQKKRRGGEVGRDFVCEFAGCGKDFKSKKALTNHHNVNHLGRRDFVCTHPDCSQAFGYKHLLQRHLARVHVPESGSEGEGSEEDNDTQSARPSPKAVSTTATSQGFSFSIDDITGVSYSMQAQAQIQATVKLRCPHPDISSFMLGVPRIATSGRKCQYVFTRAYDLRRHLKSEHGLDVEKDLVDVWVLRAKKDARKTDEAL</sequence>
<dbReference type="InterPro" id="IPR051061">
    <property type="entry name" value="Zinc_finger_trans_reg"/>
</dbReference>
<feature type="domain" description="C2H2-type" evidence="11">
    <location>
        <begin position="157"/>
        <end position="189"/>
    </location>
</feature>
<reference evidence="12" key="1">
    <citation type="journal article" date="2021" name="New Phytol.">
        <title>Evolutionary innovations through gain and loss of genes in the ectomycorrhizal Boletales.</title>
        <authorList>
            <person name="Wu G."/>
            <person name="Miyauchi S."/>
            <person name="Morin E."/>
            <person name="Kuo A."/>
            <person name="Drula E."/>
            <person name="Varga T."/>
            <person name="Kohler A."/>
            <person name="Feng B."/>
            <person name="Cao Y."/>
            <person name="Lipzen A."/>
            <person name="Daum C."/>
            <person name="Hundley H."/>
            <person name="Pangilinan J."/>
            <person name="Johnson J."/>
            <person name="Barry K."/>
            <person name="LaButti K."/>
            <person name="Ng V."/>
            <person name="Ahrendt S."/>
            <person name="Min B."/>
            <person name="Choi I.G."/>
            <person name="Park H."/>
            <person name="Plett J.M."/>
            <person name="Magnuson J."/>
            <person name="Spatafora J.W."/>
            <person name="Nagy L.G."/>
            <person name="Henrissat B."/>
            <person name="Grigoriev I.V."/>
            <person name="Yang Z.L."/>
            <person name="Xu J."/>
            <person name="Martin F.M."/>
        </authorList>
    </citation>
    <scope>NUCLEOTIDE SEQUENCE</scope>
    <source>
        <strain evidence="12">KKN 215</strain>
    </source>
</reference>
<evidence type="ECO:0000259" key="11">
    <source>
        <dbReference type="PROSITE" id="PS50157"/>
    </source>
</evidence>
<feature type="region of interest" description="Disordered" evidence="10">
    <location>
        <begin position="376"/>
        <end position="406"/>
    </location>
</feature>
<evidence type="ECO:0000313" key="13">
    <source>
        <dbReference type="Proteomes" id="UP000813824"/>
    </source>
</evidence>
<feature type="region of interest" description="Disordered" evidence="10">
    <location>
        <begin position="1"/>
        <end position="49"/>
    </location>
</feature>
<evidence type="ECO:0000256" key="6">
    <source>
        <dbReference type="ARBA" id="ARBA00023015"/>
    </source>
</evidence>
<keyword evidence="6" id="KW-0805">Transcription regulation</keyword>
<dbReference type="Gene3D" id="3.30.160.60">
    <property type="entry name" value="Classic Zinc Finger"/>
    <property type="match status" value="7"/>
</dbReference>
<accession>A0A8K0UPN9</accession>
<feature type="domain" description="C2H2-type" evidence="11">
    <location>
        <begin position="319"/>
        <end position="349"/>
    </location>
</feature>
<comment type="caution">
    <text evidence="12">The sequence shown here is derived from an EMBL/GenBank/DDBJ whole genome shotgun (WGS) entry which is preliminary data.</text>
</comment>
<dbReference type="Pfam" id="PF00096">
    <property type="entry name" value="zf-C2H2"/>
    <property type="match status" value="2"/>
</dbReference>